<dbReference type="InterPro" id="IPR000361">
    <property type="entry name" value="ATAP_core_dom"/>
</dbReference>
<evidence type="ECO:0000313" key="3">
    <source>
        <dbReference type="Proteomes" id="UP000782705"/>
    </source>
</evidence>
<keyword evidence="3" id="KW-1185">Reference proteome</keyword>
<dbReference type="InterPro" id="IPR035903">
    <property type="entry name" value="HesB-like_dom_sf"/>
</dbReference>
<gene>
    <name evidence="2" type="ORF">BAU17_06990</name>
</gene>
<evidence type="ECO:0000259" key="1">
    <source>
        <dbReference type="Pfam" id="PF01521"/>
    </source>
</evidence>
<sequence length="137" mass="15712">MKLHFTEEAQARIKTFMKEDDRLLLDFEDAQGPFVDSAASCQLYPNFRFLIVPEALSEELAVYDDQLATELGTVWMKKTSERYLDQSVCVRIEKAYQRLQLTSDNGILVANVPIKRIELDEMRGSYGEISSSHRPSC</sequence>
<protein>
    <recommendedName>
        <fullName evidence="1">Core domain-containing protein</fullName>
    </recommendedName>
</protein>
<dbReference type="Pfam" id="PF01521">
    <property type="entry name" value="Fe-S_biosyn"/>
    <property type="match status" value="1"/>
</dbReference>
<dbReference type="SUPFAM" id="SSF89360">
    <property type="entry name" value="HesB-like domain"/>
    <property type="match status" value="1"/>
</dbReference>
<dbReference type="Gene3D" id="2.60.300.12">
    <property type="entry name" value="HesB-like domain"/>
    <property type="match status" value="1"/>
</dbReference>
<proteinExistence type="predicted"/>
<evidence type="ECO:0000313" key="2">
    <source>
        <dbReference type="EMBL" id="KAF1304439.1"/>
    </source>
</evidence>
<dbReference type="Proteomes" id="UP000782705">
    <property type="component" value="Unassembled WGS sequence"/>
</dbReference>
<accession>A0ABQ6Z0D8</accession>
<dbReference type="RefSeq" id="WP_161901773.1">
    <property type="nucleotide sequence ID" value="NZ_MAEL01000032.1"/>
</dbReference>
<reference evidence="2 3" key="1">
    <citation type="submission" date="2016-06" db="EMBL/GenBank/DDBJ databases">
        <title>Four novel species of enterococci isolated from chicken manure.</title>
        <authorList>
            <person name="Van Tyne D."/>
        </authorList>
    </citation>
    <scope>NUCLEOTIDE SEQUENCE [LARGE SCALE GENOMIC DNA]</scope>
    <source>
        <strain evidence="2 3">CU12B</strain>
    </source>
</reference>
<dbReference type="EMBL" id="MAEL01000032">
    <property type="protein sequence ID" value="KAF1304439.1"/>
    <property type="molecule type" value="Genomic_DNA"/>
</dbReference>
<feature type="domain" description="Core" evidence="1">
    <location>
        <begin position="1"/>
        <end position="115"/>
    </location>
</feature>
<organism evidence="2 3">
    <name type="scientific">Candidatus Enterococcus willemsii</name>
    <dbReference type="NCBI Taxonomy" id="1857215"/>
    <lineage>
        <taxon>Bacteria</taxon>
        <taxon>Bacillati</taxon>
        <taxon>Bacillota</taxon>
        <taxon>Bacilli</taxon>
        <taxon>Lactobacillales</taxon>
        <taxon>Enterococcaceae</taxon>
        <taxon>Enterococcus</taxon>
    </lineage>
</organism>
<comment type="caution">
    <text evidence="2">The sequence shown here is derived from an EMBL/GenBank/DDBJ whole genome shotgun (WGS) entry which is preliminary data.</text>
</comment>
<name>A0ABQ6Z0D8_9ENTE</name>